<dbReference type="AlphaFoldDB" id="A0A6F8Y9Y1"/>
<reference evidence="2 3" key="1">
    <citation type="submission" date="2020-03" db="EMBL/GenBank/DDBJ databases">
        <title>Whole genome shotgun sequence of Phytohabitans suffuscus NBRC 105367.</title>
        <authorList>
            <person name="Komaki H."/>
            <person name="Tamura T."/>
        </authorList>
    </citation>
    <scope>NUCLEOTIDE SEQUENCE [LARGE SCALE GENOMIC DNA]</scope>
    <source>
        <strain evidence="2 3">NBRC 105367</strain>
    </source>
</reference>
<dbReference type="KEGG" id="psuu:Psuf_001010"/>
<accession>A0A6F8Y9Y1</accession>
<reference evidence="2 3" key="2">
    <citation type="submission" date="2020-03" db="EMBL/GenBank/DDBJ databases">
        <authorList>
            <person name="Ichikawa N."/>
            <person name="Kimura A."/>
            <person name="Kitahashi Y."/>
            <person name="Uohara A."/>
        </authorList>
    </citation>
    <scope>NUCLEOTIDE SEQUENCE [LARGE SCALE GENOMIC DNA]</scope>
    <source>
        <strain evidence="2 3">NBRC 105367</strain>
    </source>
</reference>
<name>A0A6F8Y9Y1_9ACTN</name>
<evidence type="ECO:0000313" key="2">
    <source>
        <dbReference type="EMBL" id="BCB82788.1"/>
    </source>
</evidence>
<organism evidence="2 3">
    <name type="scientific">Phytohabitans suffuscus</name>
    <dbReference type="NCBI Taxonomy" id="624315"/>
    <lineage>
        <taxon>Bacteria</taxon>
        <taxon>Bacillati</taxon>
        <taxon>Actinomycetota</taxon>
        <taxon>Actinomycetes</taxon>
        <taxon>Micromonosporales</taxon>
        <taxon>Micromonosporaceae</taxon>
    </lineage>
</organism>
<evidence type="ECO:0000256" key="1">
    <source>
        <dbReference type="SAM" id="MobiDB-lite"/>
    </source>
</evidence>
<dbReference type="EMBL" id="AP022871">
    <property type="protein sequence ID" value="BCB82788.1"/>
    <property type="molecule type" value="Genomic_DNA"/>
</dbReference>
<dbReference type="Proteomes" id="UP000503011">
    <property type="component" value="Chromosome"/>
</dbReference>
<keyword evidence="3" id="KW-1185">Reference proteome</keyword>
<protein>
    <submittedName>
        <fullName evidence="2">Uncharacterized protein</fullName>
    </submittedName>
</protein>
<sequence>MAQAAPAKTQNPPVPKFTTPLTRNSRLTEITRGTSTAVMDSAVMASEITADLLDEAWGPLWAILYVTNQYETDVTPPRRQGG</sequence>
<feature type="region of interest" description="Disordered" evidence="1">
    <location>
        <begin position="1"/>
        <end position="21"/>
    </location>
</feature>
<proteinExistence type="predicted"/>
<evidence type="ECO:0000313" key="3">
    <source>
        <dbReference type="Proteomes" id="UP000503011"/>
    </source>
</evidence>
<gene>
    <name evidence="2" type="ORF">Psuf_001010</name>
</gene>